<dbReference type="PROSITE" id="PS50970">
    <property type="entry name" value="HCY"/>
    <property type="match status" value="1"/>
</dbReference>
<evidence type="ECO:0000313" key="5">
    <source>
        <dbReference type="EMBL" id="KAG7353932.1"/>
    </source>
</evidence>
<feature type="binding site" evidence="3">
    <location>
        <position position="370"/>
    </location>
    <ligand>
        <name>Zn(2+)</name>
        <dbReference type="ChEBI" id="CHEBI:29105"/>
    </ligand>
</feature>
<feature type="binding site" evidence="3">
    <location>
        <position position="369"/>
    </location>
    <ligand>
        <name>Zn(2+)</name>
        <dbReference type="ChEBI" id="CHEBI:29105"/>
    </ligand>
</feature>
<dbReference type="GO" id="GO:0046872">
    <property type="term" value="F:metal ion binding"/>
    <property type="evidence" value="ECO:0007669"/>
    <property type="project" value="UniProtKB-KW"/>
</dbReference>
<keyword evidence="1 3" id="KW-0479">Metal-binding</keyword>
<proteinExistence type="predicted"/>
<dbReference type="PANTHER" id="PTHR46015">
    <property type="entry name" value="ZGC:172121"/>
    <property type="match status" value="1"/>
</dbReference>
<evidence type="ECO:0000256" key="1">
    <source>
        <dbReference type="ARBA" id="ARBA00022723"/>
    </source>
</evidence>
<sequence length="395" mass="43381">MTSSQNSHPLTLLEWFSTTAPPSHGIPSILLLDGGVSTHLEHLIAPQTFSHRELWSSSLLLTQEGREYIKQGHADWLLAGSDILTTVTYQCHFGLVGTGSNNDNESDVGTVVSKETMSKMIRQGIEIARDAIYQQVASKKSSITRSVGPFVVASTGPYGAAMADGSEYSGKYPLNVTEQALLQFHRQKAAGLWGCHPDGIAVETIPNLQEVGVVCQVLRELKQRKTHQSPCCCWISLACQDGTRLNDGSLLKDALDIIQSMDSNNEFITAIGVNCCDSVHIAPLVKTIAQHIFSCCKRDVAPRGIVVYPNSGESWDAANEEWKEGTGVDNAQFADRLIEVVSIIHDTWKKRRLEFEGPICAPKILLGGCCRTSQRTIATLRNRVDTMQDKFLIKE</sequence>
<dbReference type="GO" id="GO:0008898">
    <property type="term" value="F:S-adenosylmethionine-homocysteine S-methyltransferase activity"/>
    <property type="evidence" value="ECO:0007669"/>
    <property type="project" value="TreeGrafter"/>
</dbReference>
<dbReference type="GO" id="GO:0032259">
    <property type="term" value="P:methylation"/>
    <property type="evidence" value="ECO:0007669"/>
    <property type="project" value="UniProtKB-KW"/>
</dbReference>
<dbReference type="Proteomes" id="UP000693970">
    <property type="component" value="Unassembled WGS sequence"/>
</dbReference>
<dbReference type="GO" id="GO:0033528">
    <property type="term" value="P:S-methylmethionine cycle"/>
    <property type="evidence" value="ECO:0007669"/>
    <property type="project" value="TreeGrafter"/>
</dbReference>
<dbReference type="AlphaFoldDB" id="A0A9K3L221"/>
<gene>
    <name evidence="5" type="ORF">IV203_003288</name>
</gene>
<dbReference type="InterPro" id="IPR051486">
    <property type="entry name" value="Hcy_S-methyltransferase"/>
</dbReference>
<reference evidence="5" key="2">
    <citation type="submission" date="2021-04" db="EMBL/GenBank/DDBJ databases">
        <authorList>
            <person name="Podell S."/>
        </authorList>
    </citation>
    <scope>NUCLEOTIDE SEQUENCE</scope>
    <source>
        <strain evidence="5">Hildebrandi</strain>
    </source>
</reference>
<keyword evidence="3" id="KW-0489">Methyltransferase</keyword>
<feature type="binding site" evidence="3">
    <location>
        <position position="275"/>
    </location>
    <ligand>
        <name>Zn(2+)</name>
        <dbReference type="ChEBI" id="CHEBI:29105"/>
    </ligand>
</feature>
<accession>A0A9K3L221</accession>
<dbReference type="PANTHER" id="PTHR46015:SF1">
    <property type="entry name" value="HOMOCYSTEINE S-METHYLTRANSFERASE-LIKE ISOFORM 1"/>
    <property type="match status" value="1"/>
</dbReference>
<dbReference type="InterPro" id="IPR003726">
    <property type="entry name" value="HCY_dom"/>
</dbReference>
<comment type="cofactor">
    <cofactor evidence="3">
        <name>Zn(2+)</name>
        <dbReference type="ChEBI" id="CHEBI:29105"/>
    </cofactor>
</comment>
<feature type="domain" description="Hcy-binding" evidence="4">
    <location>
        <begin position="18"/>
        <end position="384"/>
    </location>
</feature>
<evidence type="ECO:0000256" key="2">
    <source>
        <dbReference type="ARBA" id="ARBA00022833"/>
    </source>
</evidence>
<evidence type="ECO:0000256" key="3">
    <source>
        <dbReference type="PROSITE-ProRule" id="PRU00333"/>
    </source>
</evidence>
<protein>
    <submittedName>
        <fullName evidence="5">Homocysteine S-methyltransferase</fullName>
    </submittedName>
</protein>
<keyword evidence="6" id="KW-1185">Reference proteome</keyword>
<dbReference type="EMBL" id="JAGRRH010000016">
    <property type="protein sequence ID" value="KAG7353932.1"/>
    <property type="molecule type" value="Genomic_DNA"/>
</dbReference>
<evidence type="ECO:0000259" key="4">
    <source>
        <dbReference type="PROSITE" id="PS50970"/>
    </source>
</evidence>
<keyword evidence="3" id="KW-0808">Transferase</keyword>
<reference evidence="5" key="1">
    <citation type="journal article" date="2021" name="Sci. Rep.">
        <title>Diploid genomic architecture of Nitzschia inconspicua, an elite biomass production diatom.</title>
        <authorList>
            <person name="Oliver A."/>
            <person name="Podell S."/>
            <person name="Pinowska A."/>
            <person name="Traller J.C."/>
            <person name="Smith S.R."/>
            <person name="McClure R."/>
            <person name="Beliaev A."/>
            <person name="Bohutskyi P."/>
            <person name="Hill E.A."/>
            <person name="Rabines A."/>
            <person name="Zheng H."/>
            <person name="Allen L.Z."/>
            <person name="Kuo A."/>
            <person name="Grigoriev I.V."/>
            <person name="Allen A.E."/>
            <person name="Hazlebeck D."/>
            <person name="Allen E.E."/>
        </authorList>
    </citation>
    <scope>NUCLEOTIDE SEQUENCE</scope>
    <source>
        <strain evidence="5">Hildebrandi</strain>
    </source>
</reference>
<dbReference type="Pfam" id="PF02574">
    <property type="entry name" value="S-methyl_trans"/>
    <property type="match status" value="1"/>
</dbReference>
<comment type="caution">
    <text evidence="5">The sequence shown here is derived from an EMBL/GenBank/DDBJ whole genome shotgun (WGS) entry which is preliminary data.</text>
</comment>
<name>A0A9K3L221_9STRA</name>
<evidence type="ECO:0000313" key="6">
    <source>
        <dbReference type="Proteomes" id="UP000693970"/>
    </source>
</evidence>
<organism evidence="5 6">
    <name type="scientific">Nitzschia inconspicua</name>
    <dbReference type="NCBI Taxonomy" id="303405"/>
    <lineage>
        <taxon>Eukaryota</taxon>
        <taxon>Sar</taxon>
        <taxon>Stramenopiles</taxon>
        <taxon>Ochrophyta</taxon>
        <taxon>Bacillariophyta</taxon>
        <taxon>Bacillariophyceae</taxon>
        <taxon>Bacillariophycidae</taxon>
        <taxon>Bacillariales</taxon>
        <taxon>Bacillariaceae</taxon>
        <taxon>Nitzschia</taxon>
    </lineage>
</organism>
<dbReference type="GO" id="GO:0009086">
    <property type="term" value="P:methionine biosynthetic process"/>
    <property type="evidence" value="ECO:0007669"/>
    <property type="project" value="TreeGrafter"/>
</dbReference>
<keyword evidence="2 3" id="KW-0862">Zinc</keyword>
<dbReference type="OrthoDB" id="261426at2759"/>